<organism evidence="7 8">
    <name type="scientific">Bifiguratus adelaidae</name>
    <dbReference type="NCBI Taxonomy" id="1938954"/>
    <lineage>
        <taxon>Eukaryota</taxon>
        <taxon>Fungi</taxon>
        <taxon>Fungi incertae sedis</taxon>
        <taxon>Mucoromycota</taxon>
        <taxon>Mucoromycotina</taxon>
        <taxon>Endogonomycetes</taxon>
        <taxon>Endogonales</taxon>
        <taxon>Endogonales incertae sedis</taxon>
        <taxon>Bifiguratus</taxon>
    </lineage>
</organism>
<dbReference type="InterPro" id="IPR000719">
    <property type="entry name" value="Prot_kinase_dom"/>
</dbReference>
<evidence type="ECO:0000256" key="3">
    <source>
        <dbReference type="ARBA" id="ARBA00022741"/>
    </source>
</evidence>
<dbReference type="PANTHER" id="PTHR24055">
    <property type="entry name" value="MITOGEN-ACTIVATED PROTEIN KINASE"/>
    <property type="match status" value="1"/>
</dbReference>
<gene>
    <name evidence="7" type="ORF">BZG36_01145</name>
</gene>
<keyword evidence="4" id="KW-0418">Kinase</keyword>
<dbReference type="InterPro" id="IPR050117">
    <property type="entry name" value="MAPK"/>
</dbReference>
<dbReference type="PROSITE" id="PS00108">
    <property type="entry name" value="PROTEIN_KINASE_ST"/>
    <property type="match status" value="1"/>
</dbReference>
<dbReference type="Proteomes" id="UP000242875">
    <property type="component" value="Unassembled WGS sequence"/>
</dbReference>
<evidence type="ECO:0000259" key="6">
    <source>
        <dbReference type="PROSITE" id="PS50011"/>
    </source>
</evidence>
<dbReference type="GO" id="GO:0004674">
    <property type="term" value="F:protein serine/threonine kinase activity"/>
    <property type="evidence" value="ECO:0007669"/>
    <property type="project" value="UniProtKB-KW"/>
</dbReference>
<keyword evidence="3" id="KW-0547">Nucleotide-binding</keyword>
<keyword evidence="1" id="KW-0723">Serine/threonine-protein kinase</keyword>
<dbReference type="GO" id="GO:0005524">
    <property type="term" value="F:ATP binding"/>
    <property type="evidence" value="ECO:0007669"/>
    <property type="project" value="UniProtKB-KW"/>
</dbReference>
<feature type="domain" description="Protein kinase" evidence="6">
    <location>
        <begin position="19"/>
        <end position="334"/>
    </location>
</feature>
<keyword evidence="8" id="KW-1185">Reference proteome</keyword>
<dbReference type="SMART" id="SM00220">
    <property type="entry name" value="S_TKc"/>
    <property type="match status" value="1"/>
</dbReference>
<evidence type="ECO:0000256" key="4">
    <source>
        <dbReference type="ARBA" id="ARBA00022777"/>
    </source>
</evidence>
<dbReference type="InterPro" id="IPR008271">
    <property type="entry name" value="Ser/Thr_kinase_AS"/>
</dbReference>
<dbReference type="FunFam" id="1.10.510.10:FF:000013">
    <property type="entry name" value="Mitogen-activated protein kinase"/>
    <property type="match status" value="1"/>
</dbReference>
<name>A0A261Y626_9FUNG</name>
<dbReference type="AlphaFoldDB" id="A0A261Y626"/>
<dbReference type="Gene3D" id="3.30.200.20">
    <property type="entry name" value="Phosphorylase Kinase, domain 1"/>
    <property type="match status" value="1"/>
</dbReference>
<accession>A0A261Y626</accession>
<protein>
    <recommendedName>
        <fullName evidence="6">Protein kinase domain-containing protein</fullName>
    </recommendedName>
</protein>
<reference evidence="7 8" key="1">
    <citation type="journal article" date="2017" name="Mycologia">
        <title>Bifiguratus adelaidae, gen. et sp. nov., a new member of Mucoromycotina in endophytic and soil-dwelling habitats.</title>
        <authorList>
            <person name="Torres-Cruz T.J."/>
            <person name="Billingsley Tobias T.L."/>
            <person name="Almatruk M."/>
            <person name="Hesse C."/>
            <person name="Kuske C.R."/>
            <person name="Desiro A."/>
            <person name="Benucci G.M."/>
            <person name="Bonito G."/>
            <person name="Stajich J.E."/>
            <person name="Dunlap C."/>
            <person name="Arnold A.E."/>
            <person name="Porras-Alfaro A."/>
        </authorList>
    </citation>
    <scope>NUCLEOTIDE SEQUENCE [LARGE SCALE GENOMIC DNA]</scope>
    <source>
        <strain evidence="7 8">AZ0501</strain>
    </source>
</reference>
<dbReference type="PROSITE" id="PS50011">
    <property type="entry name" value="PROTEIN_KINASE_DOM"/>
    <property type="match status" value="1"/>
</dbReference>
<evidence type="ECO:0000256" key="1">
    <source>
        <dbReference type="ARBA" id="ARBA00022527"/>
    </source>
</evidence>
<sequence length="454" mass="51655">MGYKSFPVLGQQFKVDERWEFIREVGKGAYGVVCVAFCFIQLDDLLVQETKKVVVGVFSHVALATSAAQDKTTGEKVAIKKVCKLFERPILTKRALRELVLLQHFNGHKNITGLLDVNIVDYSNFNELYLYEDLMEADLHQIIRSGQPLSDAHFQSFIYQTLCGLKYIHSADVLHRDLKPGNLLICDFGLARGYVEVPEADTGFMTEYVATRWYRAPEIMLSFQRYTKAIDVWSVGCIFAELLGGKPLFKGADYVDQLNQILYILGTPNDESLHRIGSERAQLYIRSLKHFVKVPFSTLYPNATSEALDLLEKLLEFDPYKRISVEEALEYPYLALFHDPEDEPSHTQTPDFSFESLQDPNEMRAEIIQEVKQFHLKKRKLRLNMHGIRRSTSLATPTPDRVTFEKTGAPGEAAFEDDGRYDKTSGYVDDLIASPVTIDPQLERDLSGLASFRA</sequence>
<evidence type="ECO:0000256" key="2">
    <source>
        <dbReference type="ARBA" id="ARBA00022679"/>
    </source>
</evidence>
<dbReference type="Gene3D" id="1.10.510.10">
    <property type="entry name" value="Transferase(Phosphotransferase) domain 1"/>
    <property type="match status" value="1"/>
</dbReference>
<dbReference type="InterPro" id="IPR011009">
    <property type="entry name" value="Kinase-like_dom_sf"/>
</dbReference>
<evidence type="ECO:0000256" key="5">
    <source>
        <dbReference type="ARBA" id="ARBA00022840"/>
    </source>
</evidence>
<dbReference type="EMBL" id="MVBO01000007">
    <property type="protein sequence ID" value="OZJ06043.1"/>
    <property type="molecule type" value="Genomic_DNA"/>
</dbReference>
<keyword evidence="5" id="KW-0067">ATP-binding</keyword>
<dbReference type="SUPFAM" id="SSF56112">
    <property type="entry name" value="Protein kinase-like (PK-like)"/>
    <property type="match status" value="1"/>
</dbReference>
<evidence type="ECO:0000313" key="8">
    <source>
        <dbReference type="Proteomes" id="UP000242875"/>
    </source>
</evidence>
<comment type="caution">
    <text evidence="7">The sequence shown here is derived from an EMBL/GenBank/DDBJ whole genome shotgun (WGS) entry which is preliminary data.</text>
</comment>
<proteinExistence type="predicted"/>
<dbReference type="OrthoDB" id="192887at2759"/>
<keyword evidence="2" id="KW-0808">Transferase</keyword>
<evidence type="ECO:0000313" key="7">
    <source>
        <dbReference type="EMBL" id="OZJ06043.1"/>
    </source>
</evidence>
<dbReference type="Pfam" id="PF00069">
    <property type="entry name" value="Pkinase"/>
    <property type="match status" value="1"/>
</dbReference>